<dbReference type="GO" id="GO:0016787">
    <property type="term" value="F:hydrolase activity"/>
    <property type="evidence" value="ECO:0007669"/>
    <property type="project" value="UniProtKB-KW"/>
</dbReference>
<dbReference type="EMBL" id="FNVB01000003">
    <property type="protein sequence ID" value="SEG47984.1"/>
    <property type="molecule type" value="Genomic_DNA"/>
</dbReference>
<evidence type="ECO:0000313" key="5">
    <source>
        <dbReference type="Proteomes" id="UP000236729"/>
    </source>
</evidence>
<dbReference type="Proteomes" id="UP000236729">
    <property type="component" value="Unassembled WGS sequence"/>
</dbReference>
<name>A0A1H6AIJ9_9PSEU</name>
<organism evidence="2 5">
    <name type="scientific">Saccharopolyspora kobensis</name>
    <dbReference type="NCBI Taxonomy" id="146035"/>
    <lineage>
        <taxon>Bacteria</taxon>
        <taxon>Bacillati</taxon>
        <taxon>Actinomycetota</taxon>
        <taxon>Actinomycetes</taxon>
        <taxon>Pseudonocardiales</taxon>
        <taxon>Pseudonocardiaceae</taxon>
        <taxon>Saccharopolyspora</taxon>
    </lineage>
</organism>
<dbReference type="Pfam" id="PF00561">
    <property type="entry name" value="Abhydrolase_1"/>
    <property type="match status" value="1"/>
</dbReference>
<keyword evidence="4" id="KW-1185">Reference proteome</keyword>
<dbReference type="SMR" id="A0A1H6AIJ9"/>
<accession>A0A1H6AIJ9</accession>
<dbReference type="EMBL" id="FOME01000012">
    <property type="protein sequence ID" value="SFE57162.1"/>
    <property type="molecule type" value="Genomic_DNA"/>
</dbReference>
<dbReference type="PANTHER" id="PTHR43194">
    <property type="entry name" value="HYDROLASE ALPHA/BETA FOLD FAMILY"/>
    <property type="match status" value="1"/>
</dbReference>
<dbReference type="Gene3D" id="3.40.50.1820">
    <property type="entry name" value="alpha/beta hydrolase"/>
    <property type="match status" value="1"/>
</dbReference>
<evidence type="ECO:0000313" key="2">
    <source>
        <dbReference type="EMBL" id="SEG47984.1"/>
    </source>
</evidence>
<dbReference type="AlphaFoldDB" id="A0A1H6AIJ9"/>
<dbReference type="InterPro" id="IPR050228">
    <property type="entry name" value="Carboxylesterase_BioH"/>
</dbReference>
<sequence length="214" mass="22291">MFATTGDGAKIWYATAPGPAPVLLIHGFASDGESTWVRTGWVRALADRGHVLVDLRGHGQSDRPTSGYAPGALAGDVLTVLDEAGLSTVDVVAYSMGGLVGWELAKLAPGRVRRLALGGIGGRAADRDSMRRVAEALSATGLDACIEEVAGHRLEGPPPAPVLFAAGEQDDVAADAPELAAGFEAPFVSLGRRNHFNAVSSRLFKEAATAFFER</sequence>
<accession>A0A1I2BLT1</accession>
<dbReference type="InterPro" id="IPR000073">
    <property type="entry name" value="AB_hydrolase_1"/>
</dbReference>
<dbReference type="Proteomes" id="UP000199690">
    <property type="component" value="Unassembled WGS sequence"/>
</dbReference>
<evidence type="ECO:0000313" key="3">
    <source>
        <dbReference type="EMBL" id="SFE57162.1"/>
    </source>
</evidence>
<protein>
    <submittedName>
        <fullName evidence="2">Alpha/beta hydrolase fold</fullName>
    </submittedName>
</protein>
<gene>
    <name evidence="2" type="ORF">SAMN02982929_02324</name>
    <name evidence="3" type="ORF">SAMN05216506_112158</name>
</gene>
<dbReference type="PANTHER" id="PTHR43194:SF2">
    <property type="entry name" value="PEROXISOMAL MEMBRANE PROTEIN LPX1"/>
    <property type="match status" value="1"/>
</dbReference>
<reference evidence="2" key="2">
    <citation type="submission" date="2016-10" db="EMBL/GenBank/DDBJ databases">
        <authorList>
            <person name="de Groot N.N."/>
        </authorList>
    </citation>
    <scope>NUCLEOTIDE SEQUENCE [LARGE SCALE GENOMIC DNA]</scope>
    <source>
        <strain evidence="2">ATCC 20501</strain>
    </source>
</reference>
<reference evidence="4 5" key="1">
    <citation type="submission" date="2016-10" db="EMBL/GenBank/DDBJ databases">
        <authorList>
            <person name="Varghese N."/>
            <person name="Submissions S."/>
        </authorList>
    </citation>
    <scope>NUCLEOTIDE SEQUENCE [LARGE SCALE GENOMIC DNA]</scope>
    <source>
        <strain evidence="5">ATCC 20501</strain>
        <strain evidence="3 4">CGMCC 4.3529</strain>
    </source>
</reference>
<dbReference type="InterPro" id="IPR029058">
    <property type="entry name" value="AB_hydrolase_fold"/>
</dbReference>
<dbReference type="RefSeq" id="WP_093356799.1">
    <property type="nucleotide sequence ID" value="NZ_FNVB01000003.1"/>
</dbReference>
<proteinExistence type="predicted"/>
<dbReference type="SUPFAM" id="SSF53474">
    <property type="entry name" value="alpha/beta-Hydrolases"/>
    <property type="match status" value="1"/>
</dbReference>
<evidence type="ECO:0000313" key="4">
    <source>
        <dbReference type="Proteomes" id="UP000199690"/>
    </source>
</evidence>
<keyword evidence="2" id="KW-0378">Hydrolase</keyword>
<evidence type="ECO:0000259" key="1">
    <source>
        <dbReference type="Pfam" id="PF00561"/>
    </source>
</evidence>
<feature type="domain" description="AB hydrolase-1" evidence="1">
    <location>
        <begin position="21"/>
        <end position="120"/>
    </location>
</feature>